<gene>
    <name evidence="4" type="ORF">D1B32_10670</name>
</gene>
<dbReference type="AlphaFoldDB" id="A0A417YH58"/>
<evidence type="ECO:0000313" key="5">
    <source>
        <dbReference type="Proteomes" id="UP000285456"/>
    </source>
</evidence>
<reference evidence="4 5" key="1">
    <citation type="journal article" date="2007" name="Int. J. Syst. Evol. Microbiol.">
        <title>Oceanobacillus profundus sp. nov., isolated from a deep-sea sediment core.</title>
        <authorList>
            <person name="Kim Y.G."/>
            <person name="Choi D.H."/>
            <person name="Hyun S."/>
            <person name="Cho B.C."/>
        </authorList>
    </citation>
    <scope>NUCLEOTIDE SEQUENCE [LARGE SCALE GENOMIC DNA]</scope>
    <source>
        <strain evidence="4 5">DSM 18246</strain>
    </source>
</reference>
<keyword evidence="4" id="KW-0808">Transferase</keyword>
<dbReference type="SUPFAM" id="SSF81301">
    <property type="entry name" value="Nucleotidyltransferase"/>
    <property type="match status" value="1"/>
</dbReference>
<evidence type="ECO:0000256" key="1">
    <source>
        <dbReference type="ARBA" id="ARBA00004976"/>
    </source>
</evidence>
<dbReference type="GO" id="GO:0015970">
    <property type="term" value="P:guanosine tetraphosphate biosynthetic process"/>
    <property type="evidence" value="ECO:0007669"/>
    <property type="project" value="UniProtKB-UniPathway"/>
</dbReference>
<comment type="caution">
    <text evidence="4">The sequence shown here is derived from an EMBL/GenBank/DDBJ whole genome shotgun (WGS) entry which is preliminary data.</text>
</comment>
<dbReference type="GO" id="GO:0016301">
    <property type="term" value="F:kinase activity"/>
    <property type="evidence" value="ECO:0007669"/>
    <property type="project" value="UniProtKB-KW"/>
</dbReference>
<name>A0A417YH58_9BACI</name>
<dbReference type="InterPro" id="IPR052366">
    <property type="entry name" value="GTP_Pyrophosphokinase"/>
</dbReference>
<dbReference type="Pfam" id="PF04607">
    <property type="entry name" value="RelA_SpoT"/>
    <property type="match status" value="1"/>
</dbReference>
<organism evidence="4 5">
    <name type="scientific">Oceanobacillus profundus</name>
    <dbReference type="NCBI Taxonomy" id="372463"/>
    <lineage>
        <taxon>Bacteria</taxon>
        <taxon>Bacillati</taxon>
        <taxon>Bacillota</taxon>
        <taxon>Bacilli</taxon>
        <taxon>Bacillales</taxon>
        <taxon>Bacillaceae</taxon>
        <taxon>Oceanobacillus</taxon>
    </lineage>
</organism>
<comment type="pathway">
    <text evidence="1">Purine metabolism; ppGpp biosynthesis; ppGpp from GTP: step 1/2.</text>
</comment>
<dbReference type="CDD" id="cd05399">
    <property type="entry name" value="NT_Rel-Spo_like"/>
    <property type="match status" value="1"/>
</dbReference>
<dbReference type="RefSeq" id="WP_095313971.1">
    <property type="nucleotide sequence ID" value="NZ_PHUT01000006.1"/>
</dbReference>
<evidence type="ECO:0000259" key="3">
    <source>
        <dbReference type="SMART" id="SM00954"/>
    </source>
</evidence>
<proteinExistence type="predicted"/>
<dbReference type="InterPro" id="IPR043519">
    <property type="entry name" value="NT_sf"/>
</dbReference>
<dbReference type="UniPathway" id="UPA00908">
    <property type="reaction ID" value="UER00884"/>
</dbReference>
<dbReference type="EMBL" id="QWEH01000006">
    <property type="protein sequence ID" value="RHW32221.1"/>
    <property type="molecule type" value="Genomic_DNA"/>
</dbReference>
<evidence type="ECO:0000313" key="4">
    <source>
        <dbReference type="EMBL" id="RHW32221.1"/>
    </source>
</evidence>
<dbReference type="PANTHER" id="PTHR47837:SF2">
    <property type="entry name" value="GTP PYROPHOSPHOKINASE YWAC"/>
    <property type="match status" value="1"/>
</dbReference>
<dbReference type="SMART" id="SM00954">
    <property type="entry name" value="RelA_SpoT"/>
    <property type="match status" value="1"/>
</dbReference>
<keyword evidence="4" id="KW-0418">Kinase</keyword>
<dbReference type="Gene3D" id="1.10.287.860">
    <property type="entry name" value="Nucleotidyltransferase"/>
    <property type="match status" value="1"/>
</dbReference>
<dbReference type="InterPro" id="IPR007685">
    <property type="entry name" value="RelA_SpoT"/>
</dbReference>
<keyword evidence="5" id="KW-1185">Reference proteome</keyword>
<dbReference type="Proteomes" id="UP000285456">
    <property type="component" value="Unassembled WGS sequence"/>
</dbReference>
<feature type="domain" description="RelA/SpoT" evidence="3">
    <location>
        <begin position="53"/>
        <end position="176"/>
    </location>
</feature>
<feature type="coiled-coil region" evidence="2">
    <location>
        <begin position="184"/>
        <end position="218"/>
    </location>
</feature>
<dbReference type="OrthoDB" id="9789634at2"/>
<sequence length="244" mass="28790">MNQLQQLKQVRNELTRFMITYKFGLDEMNTKLNILKEEFQHIHSYNPIEHIKSRIKSPESILKKVYRKNLDISMDAIRENIKDIVGIRIVCSFISDIYKVSEMIQNQQDITVVEVKDYIKHPKSNGYKSLHLILSIPVFMSDRTEQVYIEIQIRSVAMDFWASLEHKIYYKYNGEVPQQLITELTEAANVANKLDSKMEKLNNEVNNIKSKAAENEDIHFLQLNEEDKVHLPLNFLQSFLDREK</sequence>
<dbReference type="Gene3D" id="3.30.460.10">
    <property type="entry name" value="Beta Polymerase, domain 2"/>
    <property type="match status" value="1"/>
</dbReference>
<dbReference type="PANTHER" id="PTHR47837">
    <property type="entry name" value="GTP PYROPHOSPHOKINASE YJBM"/>
    <property type="match status" value="1"/>
</dbReference>
<evidence type="ECO:0000256" key="2">
    <source>
        <dbReference type="SAM" id="Coils"/>
    </source>
</evidence>
<accession>A0A417YH58</accession>
<protein>
    <submittedName>
        <fullName evidence="4">GTP pyrophosphokinase family protein</fullName>
    </submittedName>
</protein>
<keyword evidence="2" id="KW-0175">Coiled coil</keyword>